<comment type="caution">
    <text evidence="1">The sequence shown here is derived from an EMBL/GenBank/DDBJ whole genome shotgun (WGS) entry which is preliminary data.</text>
</comment>
<evidence type="ECO:0000313" key="1">
    <source>
        <dbReference type="EMBL" id="KAK4007147.1"/>
    </source>
</evidence>
<evidence type="ECO:0000313" key="2">
    <source>
        <dbReference type="Proteomes" id="UP001234178"/>
    </source>
</evidence>
<keyword evidence="2" id="KW-1185">Reference proteome</keyword>
<reference evidence="1 2" key="1">
    <citation type="journal article" date="2023" name="Nucleic Acids Res.">
        <title>The hologenome of Daphnia magna reveals possible DNA methylation and microbiome-mediated evolution of the host genome.</title>
        <authorList>
            <person name="Chaturvedi A."/>
            <person name="Li X."/>
            <person name="Dhandapani V."/>
            <person name="Marshall H."/>
            <person name="Kissane S."/>
            <person name="Cuenca-Cambronero M."/>
            <person name="Asole G."/>
            <person name="Calvet F."/>
            <person name="Ruiz-Romero M."/>
            <person name="Marangio P."/>
            <person name="Guigo R."/>
            <person name="Rago D."/>
            <person name="Mirbahai L."/>
            <person name="Eastwood N."/>
            <person name="Colbourne J.K."/>
            <person name="Zhou J."/>
            <person name="Mallon E."/>
            <person name="Orsini L."/>
        </authorList>
    </citation>
    <scope>NUCLEOTIDE SEQUENCE [LARGE SCALE GENOMIC DNA]</scope>
    <source>
        <strain evidence="1">LRV0_1</strain>
    </source>
</reference>
<organism evidence="1 2">
    <name type="scientific">Daphnia magna</name>
    <dbReference type="NCBI Taxonomy" id="35525"/>
    <lineage>
        <taxon>Eukaryota</taxon>
        <taxon>Metazoa</taxon>
        <taxon>Ecdysozoa</taxon>
        <taxon>Arthropoda</taxon>
        <taxon>Crustacea</taxon>
        <taxon>Branchiopoda</taxon>
        <taxon>Diplostraca</taxon>
        <taxon>Cladocera</taxon>
        <taxon>Anomopoda</taxon>
        <taxon>Daphniidae</taxon>
        <taxon>Daphnia</taxon>
    </lineage>
</organism>
<dbReference type="EMBL" id="JAOYFB010000002">
    <property type="protein sequence ID" value="KAK4007147.1"/>
    <property type="molecule type" value="Genomic_DNA"/>
</dbReference>
<proteinExistence type="predicted"/>
<accession>A0ABQ9Z2M1</accession>
<protein>
    <submittedName>
        <fullName evidence="1">Uncharacterized protein</fullName>
    </submittedName>
</protein>
<dbReference type="Proteomes" id="UP001234178">
    <property type="component" value="Unassembled WGS sequence"/>
</dbReference>
<gene>
    <name evidence="1" type="ORF">OUZ56_012308</name>
</gene>
<sequence length="132" mass="14763">MSRNDNAYKILSSSGTRKSYASVAGGNHQEEKAILIAEATKPIDIGMMDNFLSSKLNGPITQIVHQKESKVALTFSDVVSRAVARRSWNPLRTVKRFSKPHKDTNEGHVKLWLTSKAVKEELLKRAEIFLPT</sequence>
<name>A0ABQ9Z2M1_9CRUS</name>